<evidence type="ECO:0000259" key="2">
    <source>
        <dbReference type="Pfam" id="PF12172"/>
    </source>
</evidence>
<name>A0A5D0RMZ3_9RHOB</name>
<organism evidence="3 4">
    <name type="scientific">Maritimibacter fusiformis</name>
    <dbReference type="NCBI Taxonomy" id="2603819"/>
    <lineage>
        <taxon>Bacteria</taxon>
        <taxon>Pseudomonadati</taxon>
        <taxon>Pseudomonadota</taxon>
        <taxon>Alphaproteobacteria</taxon>
        <taxon>Rhodobacterales</taxon>
        <taxon>Roseobacteraceae</taxon>
        <taxon>Maritimibacter</taxon>
    </lineage>
</organism>
<comment type="caution">
    <text evidence="3">The sequence shown here is derived from an EMBL/GenBank/DDBJ whole genome shotgun (WGS) entry which is preliminary data.</text>
</comment>
<dbReference type="Gene3D" id="6.10.30.10">
    <property type="match status" value="1"/>
</dbReference>
<dbReference type="InterPro" id="IPR022002">
    <property type="entry name" value="ChsH2_Znr"/>
</dbReference>
<evidence type="ECO:0000313" key="3">
    <source>
        <dbReference type="EMBL" id="TYB82316.1"/>
    </source>
</evidence>
<keyword evidence="4" id="KW-1185">Reference proteome</keyword>
<evidence type="ECO:0000259" key="1">
    <source>
        <dbReference type="Pfam" id="PF01796"/>
    </source>
</evidence>
<dbReference type="Proteomes" id="UP000322080">
    <property type="component" value="Unassembled WGS sequence"/>
</dbReference>
<dbReference type="PANTHER" id="PTHR34075">
    <property type="entry name" value="BLR3430 PROTEIN"/>
    <property type="match status" value="1"/>
</dbReference>
<protein>
    <recommendedName>
        <fullName evidence="5">DUF35 domain-containing protein</fullName>
    </recommendedName>
</protein>
<dbReference type="SUPFAM" id="SSF50249">
    <property type="entry name" value="Nucleic acid-binding proteins"/>
    <property type="match status" value="1"/>
</dbReference>
<sequence length="152" mass="16361">MENKDIVIPATDDPDTAGFWAAARERRLVVQRCGDCGKMRFPPRPACTCGSFAMGWHEVSGRGRVWSYGVAHAPTLPAFADLVPYVFAVIELADAPHLRMVGNLATSAKAAINSVPQDAVAIGDEVTVAFRPVTDEVTLPVWIPATQSEVVQ</sequence>
<dbReference type="Pfam" id="PF12172">
    <property type="entry name" value="zf-ChsH2"/>
    <property type="match status" value="1"/>
</dbReference>
<evidence type="ECO:0000313" key="4">
    <source>
        <dbReference type="Proteomes" id="UP000322080"/>
    </source>
</evidence>
<evidence type="ECO:0008006" key="5">
    <source>
        <dbReference type="Google" id="ProtNLM"/>
    </source>
</evidence>
<dbReference type="Pfam" id="PF01796">
    <property type="entry name" value="OB_ChsH2_C"/>
    <property type="match status" value="1"/>
</dbReference>
<reference evidence="3 4" key="1">
    <citation type="submission" date="2019-08" db="EMBL/GenBank/DDBJ databases">
        <title>Identification of a novel species of the genus Boseongicola.</title>
        <authorList>
            <person name="Zhang X.-Q."/>
        </authorList>
    </citation>
    <scope>NUCLEOTIDE SEQUENCE [LARGE SCALE GENOMIC DNA]</scope>
    <source>
        <strain evidence="3 4">HY14</strain>
    </source>
</reference>
<feature type="domain" description="ChsH2 C-terminal OB-fold" evidence="1">
    <location>
        <begin position="56"/>
        <end position="131"/>
    </location>
</feature>
<dbReference type="PANTHER" id="PTHR34075:SF5">
    <property type="entry name" value="BLR3430 PROTEIN"/>
    <property type="match status" value="1"/>
</dbReference>
<proteinExistence type="predicted"/>
<dbReference type="RefSeq" id="WP_148377080.1">
    <property type="nucleotide sequence ID" value="NZ_VSIY01000004.1"/>
</dbReference>
<dbReference type="InterPro" id="IPR012340">
    <property type="entry name" value="NA-bd_OB-fold"/>
</dbReference>
<dbReference type="EMBL" id="VSIY01000004">
    <property type="protein sequence ID" value="TYB82316.1"/>
    <property type="molecule type" value="Genomic_DNA"/>
</dbReference>
<gene>
    <name evidence="3" type="ORF">FVF75_06240</name>
</gene>
<dbReference type="InterPro" id="IPR052513">
    <property type="entry name" value="Thioester_dehydratase-like"/>
</dbReference>
<dbReference type="InterPro" id="IPR002878">
    <property type="entry name" value="ChsH2_C"/>
</dbReference>
<dbReference type="AlphaFoldDB" id="A0A5D0RMZ3"/>
<accession>A0A5D0RMZ3</accession>
<feature type="domain" description="ChsH2 rubredoxin-like zinc ribbon" evidence="2">
    <location>
        <begin position="20"/>
        <end position="54"/>
    </location>
</feature>